<dbReference type="Proteomes" id="UP000004671">
    <property type="component" value="Chromosome"/>
</dbReference>
<dbReference type="RefSeq" id="WP_006928611.1">
    <property type="nucleotide sequence ID" value="NZ_CM001402.1"/>
</dbReference>
<gene>
    <name evidence="1" type="ORF">Cabys_619</name>
    <name evidence="2" type="ORF">Calab_1864</name>
</gene>
<dbReference type="eggNOG" id="ENOG50314KC">
    <property type="taxonomic scope" value="Bacteria"/>
</dbReference>
<evidence type="ECO:0000313" key="1">
    <source>
        <dbReference type="EMBL" id="APF17370.1"/>
    </source>
</evidence>
<dbReference type="EMBL" id="CM001402">
    <property type="protein sequence ID" value="EHO41478.1"/>
    <property type="molecule type" value="Genomic_DNA"/>
</dbReference>
<dbReference type="STRING" id="880073.Cabys_619"/>
<dbReference type="HOGENOM" id="CLU_1286882_0_0_0"/>
<sequence>MEKIIPRWEWRTFGQDLRQGIKAIQAYPEGKVRKSGEIYILSEKSNDNTKIRDELMDIKTLLRVNQDGLEQWTVLLKAGFPIHINELAIVYKAFNLPLPYLKKDEYSYDEYLNNLISPNKALHIVNVVKERHGFTINDCIVEIAYVTFNNQPIQTIAVEHADPELVIKTVKELGLDHYENVNYIKAMKRYVGLVY</sequence>
<dbReference type="OrthoDB" id="1091244at2"/>
<protein>
    <submittedName>
        <fullName evidence="1">Exopolyphosphatase / guanosine-5'-triphosphate,3'-diphosphate pyrophosphatase</fullName>
    </submittedName>
</protein>
<keyword evidence="3" id="KW-1185">Reference proteome</keyword>
<dbReference type="PaxDb" id="880073-Calab_1864"/>
<name>H1XTK3_CALAY</name>
<dbReference type="AlphaFoldDB" id="H1XTK3"/>
<accession>H1XTK3</accession>
<dbReference type="EMBL" id="CP018099">
    <property type="protein sequence ID" value="APF17370.1"/>
    <property type="molecule type" value="Genomic_DNA"/>
</dbReference>
<evidence type="ECO:0000313" key="4">
    <source>
        <dbReference type="Proteomes" id="UP000183868"/>
    </source>
</evidence>
<dbReference type="KEGG" id="caby:Cabys_619"/>
<reference evidence="1 4" key="2">
    <citation type="submission" date="2016-11" db="EMBL/GenBank/DDBJ databases">
        <title>Genomic analysis of Caldithrix abyssi and proposal of a novel bacterial phylum Caldithrichaeota.</title>
        <authorList>
            <person name="Kublanov I."/>
            <person name="Sigalova O."/>
            <person name="Gavrilov S."/>
            <person name="Lebedinsky A."/>
            <person name="Ivanova N."/>
            <person name="Daum C."/>
            <person name="Reddy T."/>
            <person name="Klenk H.P."/>
            <person name="Goker M."/>
            <person name="Reva O."/>
            <person name="Miroshnichenko M."/>
            <person name="Kyprides N."/>
            <person name="Woyke T."/>
            <person name="Gelfand M."/>
        </authorList>
    </citation>
    <scope>NUCLEOTIDE SEQUENCE [LARGE SCALE GENOMIC DNA]</scope>
    <source>
        <strain evidence="1 4">LF13</strain>
    </source>
</reference>
<dbReference type="Proteomes" id="UP000183868">
    <property type="component" value="Chromosome"/>
</dbReference>
<dbReference type="InParanoid" id="H1XTK3"/>
<reference evidence="2 3" key="1">
    <citation type="submission" date="2011-09" db="EMBL/GenBank/DDBJ databases">
        <title>The permanent draft genome of Caldithrix abyssi DSM 13497.</title>
        <authorList>
            <consortium name="US DOE Joint Genome Institute (JGI-PGF)"/>
            <person name="Lucas S."/>
            <person name="Han J."/>
            <person name="Lapidus A."/>
            <person name="Bruce D."/>
            <person name="Goodwin L."/>
            <person name="Pitluck S."/>
            <person name="Peters L."/>
            <person name="Kyrpides N."/>
            <person name="Mavromatis K."/>
            <person name="Ivanova N."/>
            <person name="Mikhailova N."/>
            <person name="Chertkov O."/>
            <person name="Detter J.C."/>
            <person name="Tapia R."/>
            <person name="Han C."/>
            <person name="Land M."/>
            <person name="Hauser L."/>
            <person name="Markowitz V."/>
            <person name="Cheng J.-F."/>
            <person name="Hugenholtz P."/>
            <person name="Woyke T."/>
            <person name="Wu D."/>
            <person name="Spring S."/>
            <person name="Brambilla E."/>
            <person name="Klenk H.-P."/>
            <person name="Eisen J.A."/>
        </authorList>
    </citation>
    <scope>NUCLEOTIDE SEQUENCE [LARGE SCALE GENOMIC DNA]</scope>
    <source>
        <strain evidence="2 3">DSM 13497</strain>
    </source>
</reference>
<evidence type="ECO:0000313" key="2">
    <source>
        <dbReference type="EMBL" id="EHO41478.1"/>
    </source>
</evidence>
<proteinExistence type="predicted"/>
<evidence type="ECO:0000313" key="3">
    <source>
        <dbReference type="Proteomes" id="UP000004671"/>
    </source>
</evidence>
<organism evidence="2 3">
    <name type="scientific">Caldithrix abyssi DSM 13497</name>
    <dbReference type="NCBI Taxonomy" id="880073"/>
    <lineage>
        <taxon>Bacteria</taxon>
        <taxon>Pseudomonadati</taxon>
        <taxon>Calditrichota</taxon>
        <taxon>Calditrichia</taxon>
        <taxon>Calditrichales</taxon>
        <taxon>Calditrichaceae</taxon>
        <taxon>Caldithrix</taxon>
    </lineage>
</organism>